<name>A0A820KK30_9BILA</name>
<gene>
    <name evidence="2" type="ORF">HFQ381_LOCUS16130</name>
    <name evidence="1" type="ORF">LUA448_LOCUS5933</name>
    <name evidence="3" type="ORF">TSG867_LOCUS25912</name>
</gene>
<dbReference type="Proteomes" id="UP000663833">
    <property type="component" value="Unassembled WGS sequence"/>
</dbReference>
<protein>
    <submittedName>
        <fullName evidence="2">Uncharacterized protein</fullName>
    </submittedName>
</protein>
<dbReference type="PANTHER" id="PTHR13622">
    <property type="entry name" value="THIAMIN PYROPHOSPHOKINASE"/>
    <property type="match status" value="1"/>
</dbReference>
<comment type="caution">
    <text evidence="2">The sequence shown here is derived from an EMBL/GenBank/DDBJ whole genome shotgun (WGS) entry which is preliminary data.</text>
</comment>
<sequence>MIGDEGLENIYTYEDDDGIHPEGEFLYDIQLPTTFTPNNSDCEMEKFYLWTIPQVKQAIIEDNFKPNCAIAVLDFLIRHGFITPEQEPNYFDILSQMHMPGH</sequence>
<evidence type="ECO:0000313" key="2">
    <source>
        <dbReference type="EMBL" id="CAF4341588.1"/>
    </source>
</evidence>
<dbReference type="PANTHER" id="PTHR13622:SF8">
    <property type="entry name" value="THIAMIN PYROPHOSPHOKINASE 1"/>
    <property type="match status" value="1"/>
</dbReference>
<evidence type="ECO:0000313" key="4">
    <source>
        <dbReference type="Proteomes" id="UP000663851"/>
    </source>
</evidence>
<organism evidence="2 4">
    <name type="scientific">Rotaria socialis</name>
    <dbReference type="NCBI Taxonomy" id="392032"/>
    <lineage>
        <taxon>Eukaryota</taxon>
        <taxon>Metazoa</taxon>
        <taxon>Spiralia</taxon>
        <taxon>Gnathifera</taxon>
        <taxon>Rotifera</taxon>
        <taxon>Eurotatoria</taxon>
        <taxon>Bdelloidea</taxon>
        <taxon>Philodinida</taxon>
        <taxon>Philodinidae</taxon>
        <taxon>Rotaria</taxon>
    </lineage>
</organism>
<dbReference type="EMBL" id="CAJOBQ010002617">
    <property type="protein sequence ID" value="CAF4570321.1"/>
    <property type="molecule type" value="Genomic_DNA"/>
</dbReference>
<reference evidence="2" key="1">
    <citation type="submission" date="2021-02" db="EMBL/GenBank/DDBJ databases">
        <authorList>
            <person name="Nowell W R."/>
        </authorList>
    </citation>
    <scope>NUCLEOTIDE SEQUENCE</scope>
</reference>
<dbReference type="GO" id="GO:0044715">
    <property type="term" value="F:8-oxo-dGDP phosphatase activity"/>
    <property type="evidence" value="ECO:0007669"/>
    <property type="project" value="TreeGrafter"/>
</dbReference>
<evidence type="ECO:0000313" key="1">
    <source>
        <dbReference type="EMBL" id="CAF3270525.1"/>
    </source>
</evidence>
<accession>A0A820KK30</accession>
<proteinExistence type="predicted"/>
<dbReference type="Proteomes" id="UP000663862">
    <property type="component" value="Unassembled WGS sequence"/>
</dbReference>
<dbReference type="Gene3D" id="3.90.79.10">
    <property type="entry name" value="Nucleoside Triphosphate Pyrophosphohydrolase"/>
    <property type="match status" value="1"/>
</dbReference>
<dbReference type="EMBL" id="CAJNYD010000547">
    <property type="protein sequence ID" value="CAF3270525.1"/>
    <property type="molecule type" value="Genomic_DNA"/>
</dbReference>
<dbReference type="Proteomes" id="UP000663851">
    <property type="component" value="Unassembled WGS sequence"/>
</dbReference>
<dbReference type="AlphaFoldDB" id="A0A820KK30"/>
<dbReference type="EMBL" id="CAJOBO010001128">
    <property type="protein sequence ID" value="CAF4341588.1"/>
    <property type="molecule type" value="Genomic_DNA"/>
</dbReference>
<evidence type="ECO:0000313" key="3">
    <source>
        <dbReference type="EMBL" id="CAF4570321.1"/>
    </source>
</evidence>